<proteinExistence type="predicted"/>
<organism evidence="2 3">
    <name type="scientific">Brevibacillus fortis</name>
    <dbReference type="NCBI Taxonomy" id="2126352"/>
    <lineage>
        <taxon>Bacteria</taxon>
        <taxon>Bacillati</taxon>
        <taxon>Bacillota</taxon>
        <taxon>Bacilli</taxon>
        <taxon>Bacillales</taxon>
        <taxon>Paenibacillaceae</taxon>
        <taxon>Brevibacillus</taxon>
    </lineage>
</organism>
<accession>A0A2P7VDP8</accession>
<dbReference type="Pfam" id="PF02012">
    <property type="entry name" value="BNR"/>
    <property type="match status" value="3"/>
</dbReference>
<name>A0A2P7VDP8_9BACL</name>
<feature type="signal peptide" evidence="1">
    <location>
        <begin position="1"/>
        <end position="32"/>
    </location>
</feature>
<evidence type="ECO:0000256" key="1">
    <source>
        <dbReference type="SAM" id="SignalP"/>
    </source>
</evidence>
<keyword evidence="3" id="KW-1185">Reference proteome</keyword>
<sequence length="194" mass="20559">MNKLVNLATKKRVGMALCSVGALMLATATAFAASTPQIGTEITAQVKTEDGVNLYSTDSGKTWNKTTPASTDQAIKVTSFKDGVATVEAAGDLSDADSSKSITVKDVMVKTEDGVNLYSTDNGKTWNEFTPTSTDQAFKVTSFKDGIATIEAVENADLHNADNSMDIMVKIENGVTLYSTDGGKSWNDKAPNKN</sequence>
<dbReference type="RefSeq" id="WP_158264014.1">
    <property type="nucleotide sequence ID" value="NZ_JBCNIW010000019.1"/>
</dbReference>
<gene>
    <name evidence="2" type="ORF">C7R93_09265</name>
</gene>
<dbReference type="InterPro" id="IPR002860">
    <property type="entry name" value="BNR_rpt"/>
</dbReference>
<dbReference type="Proteomes" id="UP000240419">
    <property type="component" value="Unassembled WGS sequence"/>
</dbReference>
<protein>
    <recommendedName>
        <fullName evidence="4">Exo-alpha-sialidase</fullName>
    </recommendedName>
</protein>
<dbReference type="EMBL" id="PXZM01000012">
    <property type="protein sequence ID" value="PSJ97300.1"/>
    <property type="molecule type" value="Genomic_DNA"/>
</dbReference>
<dbReference type="Gene3D" id="2.120.10.10">
    <property type="match status" value="1"/>
</dbReference>
<keyword evidence="1" id="KW-0732">Signal</keyword>
<evidence type="ECO:0000313" key="2">
    <source>
        <dbReference type="EMBL" id="PSJ97300.1"/>
    </source>
</evidence>
<feature type="chain" id="PRO_5015135853" description="Exo-alpha-sialidase" evidence="1">
    <location>
        <begin position="33"/>
        <end position="194"/>
    </location>
</feature>
<comment type="caution">
    <text evidence="2">The sequence shown here is derived from an EMBL/GenBank/DDBJ whole genome shotgun (WGS) entry which is preliminary data.</text>
</comment>
<reference evidence="2 3" key="1">
    <citation type="submission" date="2018-03" db="EMBL/GenBank/DDBJ databases">
        <title>Brevisbacillus phylogenomics.</title>
        <authorList>
            <person name="Dunlap C."/>
        </authorList>
    </citation>
    <scope>NUCLEOTIDE SEQUENCE [LARGE SCALE GENOMIC DNA]</scope>
    <source>
        <strain evidence="2 3">NRRL NRS-1210</strain>
    </source>
</reference>
<dbReference type="AlphaFoldDB" id="A0A2P7VDP8"/>
<dbReference type="SUPFAM" id="SSF110296">
    <property type="entry name" value="Oligoxyloglucan reducing end-specific cellobiohydrolase"/>
    <property type="match status" value="1"/>
</dbReference>
<evidence type="ECO:0000313" key="3">
    <source>
        <dbReference type="Proteomes" id="UP000240419"/>
    </source>
</evidence>
<dbReference type="CDD" id="cd15482">
    <property type="entry name" value="Sialidase_non-viral"/>
    <property type="match status" value="1"/>
</dbReference>
<dbReference type="OrthoDB" id="9812814at2"/>
<evidence type="ECO:0008006" key="4">
    <source>
        <dbReference type="Google" id="ProtNLM"/>
    </source>
</evidence>